<evidence type="ECO:0000313" key="6">
    <source>
        <dbReference type="EMBL" id="KAA8529110.1"/>
    </source>
</evidence>
<sequence length="186" mass="19607">MISHLQSDRASMLDEAIEYIKALKHQVHMMSIGGGAQCQVLYMLPGGCQNIQVPQFFPFVANRPRMGMVMSVGYGMGMYNIPCSTGLPMIPVPSASLHPSQSAAAGLPLLSGSGGVLPVPQVQQFPFNPSQPMPTAAPSSIVPPIFSSTFNNSNQAESNSPSVPASQIIPPSTLSRNPVDVGSLWG</sequence>
<dbReference type="InterPro" id="IPR044273">
    <property type="entry name" value="PIF3-like"/>
</dbReference>
<dbReference type="Proteomes" id="UP000325577">
    <property type="component" value="Linkage Group LG20"/>
</dbReference>
<dbReference type="EMBL" id="CM018044">
    <property type="protein sequence ID" value="KAA8529110.1"/>
    <property type="molecule type" value="Genomic_DNA"/>
</dbReference>
<evidence type="ECO:0008006" key="8">
    <source>
        <dbReference type="Google" id="ProtNLM"/>
    </source>
</evidence>
<dbReference type="GO" id="GO:0005634">
    <property type="term" value="C:nucleus"/>
    <property type="evidence" value="ECO:0007669"/>
    <property type="project" value="UniProtKB-SubCell"/>
</dbReference>
<evidence type="ECO:0000313" key="7">
    <source>
        <dbReference type="Proteomes" id="UP000325577"/>
    </source>
</evidence>
<dbReference type="PANTHER" id="PTHR46807:SF1">
    <property type="entry name" value="TRANSCRIPTION FACTOR PIF3"/>
    <property type="match status" value="1"/>
</dbReference>
<feature type="region of interest" description="Disordered" evidence="5">
    <location>
        <begin position="148"/>
        <end position="174"/>
    </location>
</feature>
<reference evidence="6 7" key="1">
    <citation type="submission" date="2019-09" db="EMBL/GenBank/DDBJ databases">
        <title>A chromosome-level genome assembly of the Chinese tupelo Nyssa sinensis.</title>
        <authorList>
            <person name="Yang X."/>
            <person name="Kang M."/>
            <person name="Yang Y."/>
            <person name="Xiong H."/>
            <person name="Wang M."/>
            <person name="Zhang Z."/>
            <person name="Wang Z."/>
            <person name="Wu H."/>
            <person name="Ma T."/>
            <person name="Liu J."/>
            <person name="Xi Z."/>
        </authorList>
    </citation>
    <scope>NUCLEOTIDE SEQUENCE [LARGE SCALE GENOMIC DNA]</scope>
    <source>
        <strain evidence="6">J267</strain>
        <tissue evidence="6">Leaf</tissue>
    </source>
</reference>
<dbReference type="GO" id="GO:0003700">
    <property type="term" value="F:DNA-binding transcription factor activity"/>
    <property type="evidence" value="ECO:0007669"/>
    <property type="project" value="InterPro"/>
</dbReference>
<evidence type="ECO:0000256" key="4">
    <source>
        <dbReference type="ARBA" id="ARBA00023242"/>
    </source>
</evidence>
<evidence type="ECO:0000256" key="2">
    <source>
        <dbReference type="ARBA" id="ARBA00023015"/>
    </source>
</evidence>
<keyword evidence="2" id="KW-0805">Transcription regulation</keyword>
<dbReference type="GO" id="GO:0046983">
    <property type="term" value="F:protein dimerization activity"/>
    <property type="evidence" value="ECO:0007669"/>
    <property type="project" value="InterPro"/>
</dbReference>
<dbReference type="PANTHER" id="PTHR46807">
    <property type="entry name" value="TRANSCRIPTION FACTOR PIF3"/>
    <property type="match status" value="1"/>
</dbReference>
<dbReference type="GO" id="GO:0007165">
    <property type="term" value="P:signal transduction"/>
    <property type="evidence" value="ECO:0007669"/>
    <property type="project" value="UniProtKB-ARBA"/>
</dbReference>
<name>A0A5J5AEW5_9ASTE</name>
<comment type="subcellular location">
    <subcellularLocation>
        <location evidence="1">Nucleus</location>
    </subcellularLocation>
</comment>
<protein>
    <recommendedName>
        <fullName evidence="8">BHLH domain-containing protein</fullName>
    </recommendedName>
</protein>
<evidence type="ECO:0000256" key="5">
    <source>
        <dbReference type="SAM" id="MobiDB-lite"/>
    </source>
</evidence>
<evidence type="ECO:0000256" key="1">
    <source>
        <dbReference type="ARBA" id="ARBA00004123"/>
    </source>
</evidence>
<dbReference type="InterPro" id="IPR036638">
    <property type="entry name" value="HLH_DNA-bd_sf"/>
</dbReference>
<keyword evidence="3" id="KW-0804">Transcription</keyword>
<keyword evidence="7" id="KW-1185">Reference proteome</keyword>
<keyword evidence="4" id="KW-0539">Nucleus</keyword>
<dbReference type="AlphaFoldDB" id="A0A5J5AEW5"/>
<gene>
    <name evidence="6" type="ORF">F0562_034091</name>
</gene>
<organism evidence="6 7">
    <name type="scientific">Nyssa sinensis</name>
    <dbReference type="NCBI Taxonomy" id="561372"/>
    <lineage>
        <taxon>Eukaryota</taxon>
        <taxon>Viridiplantae</taxon>
        <taxon>Streptophyta</taxon>
        <taxon>Embryophyta</taxon>
        <taxon>Tracheophyta</taxon>
        <taxon>Spermatophyta</taxon>
        <taxon>Magnoliopsida</taxon>
        <taxon>eudicotyledons</taxon>
        <taxon>Gunneridae</taxon>
        <taxon>Pentapetalae</taxon>
        <taxon>asterids</taxon>
        <taxon>Cornales</taxon>
        <taxon>Nyssaceae</taxon>
        <taxon>Nyssa</taxon>
    </lineage>
</organism>
<proteinExistence type="predicted"/>
<dbReference type="OrthoDB" id="690068at2759"/>
<evidence type="ECO:0000256" key="3">
    <source>
        <dbReference type="ARBA" id="ARBA00023163"/>
    </source>
</evidence>
<dbReference type="SUPFAM" id="SSF47459">
    <property type="entry name" value="HLH, helix-loop-helix DNA-binding domain"/>
    <property type="match status" value="1"/>
</dbReference>
<accession>A0A5J5AEW5</accession>